<reference evidence="2 3" key="1">
    <citation type="submission" date="2019-08" db="EMBL/GenBank/DDBJ databases">
        <title>Bioinformatics analysis of the strain L3 and L5.</title>
        <authorList>
            <person name="Li X."/>
        </authorList>
    </citation>
    <scope>NUCLEOTIDE SEQUENCE [LARGE SCALE GENOMIC DNA]</scope>
    <source>
        <strain evidence="2 3">L5</strain>
    </source>
</reference>
<protein>
    <submittedName>
        <fullName evidence="2">Alpha/beta fold hydrolase</fullName>
    </submittedName>
</protein>
<dbReference type="SUPFAM" id="SSF53474">
    <property type="entry name" value="alpha/beta-Hydrolases"/>
    <property type="match status" value="1"/>
</dbReference>
<dbReference type="GO" id="GO:0016787">
    <property type="term" value="F:hydrolase activity"/>
    <property type="evidence" value="ECO:0007669"/>
    <property type="project" value="UniProtKB-KW"/>
</dbReference>
<dbReference type="AlphaFoldDB" id="A0A7V7KHA6"/>
<dbReference type="Gene3D" id="3.40.50.1820">
    <property type="entry name" value="alpha/beta hydrolase"/>
    <property type="match status" value="1"/>
</dbReference>
<dbReference type="InterPro" id="IPR000073">
    <property type="entry name" value="AB_hydrolase_1"/>
</dbReference>
<gene>
    <name evidence="2" type="ORF">F0A17_11440</name>
</gene>
<name>A0A7V7KHA6_9GAMM</name>
<evidence type="ECO:0000313" key="3">
    <source>
        <dbReference type="Proteomes" id="UP000486760"/>
    </source>
</evidence>
<evidence type="ECO:0000313" key="2">
    <source>
        <dbReference type="EMBL" id="KAA0011907.1"/>
    </source>
</evidence>
<evidence type="ECO:0000259" key="1">
    <source>
        <dbReference type="Pfam" id="PF00561"/>
    </source>
</evidence>
<comment type="caution">
    <text evidence="2">The sequence shown here is derived from an EMBL/GenBank/DDBJ whole genome shotgun (WGS) entry which is preliminary data.</text>
</comment>
<keyword evidence="3" id="KW-1185">Reference proteome</keyword>
<dbReference type="PRINTS" id="PR00111">
    <property type="entry name" value="ABHYDROLASE"/>
</dbReference>
<accession>A0A7V7KHA6</accession>
<feature type="domain" description="AB hydrolase-1" evidence="1">
    <location>
        <begin position="24"/>
        <end position="249"/>
    </location>
</feature>
<sequence length="276" mass="30532">MELTKACKTPDGTRFWRQGQGSSVVLIHGVGLDATMWRSQVEALAQRHDVIVYDMLGHGDSALPREDAELDDYADQLASLLDHLGLERVAVVGFSMGGLVARAFALRHPQRLTAMVVLSSVFDRDANERSGVRQRLAQARERGPAANVGAALKRWFSPAFHRAYPERITEIHEIVSSNHPQGYYRSYALFGTEDRFGTERLQTIRVPVLVATGELDPGSTPRMAHALAGHLPNAEVHIFPGQRHMVPMEDHEAVNAVLLRFLAKALANAPSKEVFQ</sequence>
<dbReference type="Pfam" id="PF00561">
    <property type="entry name" value="Abhydrolase_1"/>
    <property type="match status" value="1"/>
</dbReference>
<dbReference type="InterPro" id="IPR029058">
    <property type="entry name" value="AB_hydrolase_fold"/>
</dbReference>
<dbReference type="InterPro" id="IPR050266">
    <property type="entry name" value="AB_hydrolase_sf"/>
</dbReference>
<dbReference type="Proteomes" id="UP000486760">
    <property type="component" value="Unassembled WGS sequence"/>
</dbReference>
<dbReference type="EMBL" id="VTPY01000004">
    <property type="protein sequence ID" value="KAA0011907.1"/>
    <property type="molecule type" value="Genomic_DNA"/>
</dbReference>
<keyword evidence="2" id="KW-0378">Hydrolase</keyword>
<dbReference type="PANTHER" id="PTHR43798">
    <property type="entry name" value="MONOACYLGLYCEROL LIPASE"/>
    <property type="match status" value="1"/>
</dbReference>
<dbReference type="RefSeq" id="WP_149328468.1">
    <property type="nucleotide sequence ID" value="NZ_VTPY01000004.1"/>
</dbReference>
<organism evidence="2 3">
    <name type="scientific">Billgrantia pellis</name>
    <dbReference type="NCBI Taxonomy" id="2606936"/>
    <lineage>
        <taxon>Bacteria</taxon>
        <taxon>Pseudomonadati</taxon>
        <taxon>Pseudomonadota</taxon>
        <taxon>Gammaproteobacteria</taxon>
        <taxon>Oceanospirillales</taxon>
        <taxon>Halomonadaceae</taxon>
        <taxon>Billgrantia</taxon>
    </lineage>
</organism>
<proteinExistence type="predicted"/>